<dbReference type="InterPro" id="IPR000719">
    <property type="entry name" value="Prot_kinase_dom"/>
</dbReference>
<feature type="domain" description="Protein kinase" evidence="6">
    <location>
        <begin position="133"/>
        <end position="482"/>
    </location>
</feature>
<dbReference type="Pfam" id="PF00069">
    <property type="entry name" value="Pkinase"/>
    <property type="match status" value="1"/>
</dbReference>
<evidence type="ECO:0000256" key="2">
    <source>
        <dbReference type="ARBA" id="ARBA00022840"/>
    </source>
</evidence>
<evidence type="ECO:0000256" key="4">
    <source>
        <dbReference type="RuleBase" id="RU000304"/>
    </source>
</evidence>
<dbReference type="PANTHER" id="PTHR24346">
    <property type="entry name" value="MAP/MICROTUBULE AFFINITY-REGULATING KINASE"/>
    <property type="match status" value="1"/>
</dbReference>
<proteinExistence type="inferred from homology"/>
<dbReference type="InterPro" id="IPR011009">
    <property type="entry name" value="Kinase-like_dom_sf"/>
</dbReference>
<reference evidence="7 8" key="1">
    <citation type="submission" date="2017-04" db="EMBL/GenBank/DDBJ databases">
        <title>Draft genome of the yeast Clavispora lusitaniae type strain CBS 6936.</title>
        <authorList>
            <person name="Durrens P."/>
            <person name="Klopp C."/>
            <person name="Biteau N."/>
            <person name="Fitton-Ouhabi V."/>
            <person name="Dementhon K."/>
            <person name="Accoceberry I."/>
            <person name="Sherman D.J."/>
            <person name="Noel T."/>
        </authorList>
    </citation>
    <scope>NUCLEOTIDE SEQUENCE [LARGE SCALE GENOMIC DNA]</scope>
    <source>
        <strain evidence="7 8">CBS 6936</strain>
    </source>
</reference>
<evidence type="ECO:0000256" key="3">
    <source>
        <dbReference type="PROSITE-ProRule" id="PRU10141"/>
    </source>
</evidence>
<name>A0AA91T231_CLALS</name>
<dbReference type="PROSITE" id="PS50011">
    <property type="entry name" value="PROTEIN_KINASE_DOM"/>
    <property type="match status" value="1"/>
</dbReference>
<keyword evidence="7" id="KW-0808">Transferase</keyword>
<dbReference type="Gene3D" id="3.30.200.20">
    <property type="entry name" value="Phosphorylase Kinase, domain 1"/>
    <property type="match status" value="1"/>
</dbReference>
<dbReference type="KEGG" id="clus:A9F13_06g00517"/>
<dbReference type="AlphaFoldDB" id="A0AA91T231"/>
<comment type="caution">
    <text evidence="7">The sequence shown here is derived from an EMBL/GenBank/DDBJ whole genome shotgun (WGS) entry which is preliminary data.</text>
</comment>
<dbReference type="EMBL" id="LYUB02000006">
    <property type="protein sequence ID" value="OVF08929.1"/>
    <property type="molecule type" value="Genomic_DNA"/>
</dbReference>
<feature type="compositionally biased region" description="Polar residues" evidence="5">
    <location>
        <begin position="96"/>
        <end position="107"/>
    </location>
</feature>
<evidence type="ECO:0000256" key="1">
    <source>
        <dbReference type="ARBA" id="ARBA00022741"/>
    </source>
</evidence>
<accession>A0AA91T231</accession>
<gene>
    <name evidence="7" type="ORF">A9F13_06g00517</name>
</gene>
<dbReference type="PROSITE" id="PS00107">
    <property type="entry name" value="PROTEIN_KINASE_ATP"/>
    <property type="match status" value="1"/>
</dbReference>
<evidence type="ECO:0000256" key="5">
    <source>
        <dbReference type="SAM" id="MobiDB-lite"/>
    </source>
</evidence>
<comment type="similarity">
    <text evidence="4">Belongs to the protein kinase superfamily.</text>
</comment>
<dbReference type="PANTHER" id="PTHR24346:SF30">
    <property type="entry name" value="MATERNAL EMBRYONIC LEUCINE ZIPPER KINASE"/>
    <property type="match status" value="1"/>
</dbReference>
<dbReference type="Proteomes" id="UP000195602">
    <property type="component" value="Unassembled WGS sequence"/>
</dbReference>
<dbReference type="SMART" id="SM00220">
    <property type="entry name" value="S_TKc"/>
    <property type="match status" value="1"/>
</dbReference>
<dbReference type="GO" id="GO:0035556">
    <property type="term" value="P:intracellular signal transduction"/>
    <property type="evidence" value="ECO:0007669"/>
    <property type="project" value="TreeGrafter"/>
</dbReference>
<dbReference type="Gene3D" id="1.10.510.10">
    <property type="entry name" value="Transferase(Phosphotransferase) domain 1"/>
    <property type="match status" value="1"/>
</dbReference>
<evidence type="ECO:0000313" key="8">
    <source>
        <dbReference type="Proteomes" id="UP000195602"/>
    </source>
</evidence>
<evidence type="ECO:0000313" key="7">
    <source>
        <dbReference type="EMBL" id="OVF08929.1"/>
    </source>
</evidence>
<dbReference type="SUPFAM" id="SSF56112">
    <property type="entry name" value="Protein kinase-like (PK-like)"/>
    <property type="match status" value="1"/>
</dbReference>
<dbReference type="GO" id="GO:0005524">
    <property type="term" value="F:ATP binding"/>
    <property type="evidence" value="ECO:0007669"/>
    <property type="project" value="UniProtKB-UniRule"/>
</dbReference>
<organism evidence="7 8">
    <name type="scientific">Clavispora lusitaniae</name>
    <name type="common">Candida lusitaniae</name>
    <dbReference type="NCBI Taxonomy" id="36911"/>
    <lineage>
        <taxon>Eukaryota</taxon>
        <taxon>Fungi</taxon>
        <taxon>Dikarya</taxon>
        <taxon>Ascomycota</taxon>
        <taxon>Saccharomycotina</taxon>
        <taxon>Pichiomycetes</taxon>
        <taxon>Metschnikowiaceae</taxon>
        <taxon>Clavispora</taxon>
    </lineage>
</organism>
<dbReference type="PROSITE" id="PS00108">
    <property type="entry name" value="PROTEIN_KINASE_ST"/>
    <property type="match status" value="1"/>
</dbReference>
<dbReference type="InterPro" id="IPR008271">
    <property type="entry name" value="Ser/Thr_kinase_AS"/>
</dbReference>
<feature type="binding site" evidence="3">
    <location>
        <position position="163"/>
    </location>
    <ligand>
        <name>ATP</name>
        <dbReference type="ChEBI" id="CHEBI:30616"/>
    </ligand>
</feature>
<keyword evidence="4 7" id="KW-0723">Serine/threonine-protein kinase</keyword>
<feature type="compositionally biased region" description="Polar residues" evidence="5">
    <location>
        <begin position="67"/>
        <end position="77"/>
    </location>
</feature>
<feature type="region of interest" description="Disordered" evidence="5">
    <location>
        <begin position="62"/>
        <end position="113"/>
    </location>
</feature>
<keyword evidence="1 3" id="KW-0547">Nucleotide-binding</keyword>
<dbReference type="GO" id="GO:0005737">
    <property type="term" value="C:cytoplasm"/>
    <property type="evidence" value="ECO:0007669"/>
    <property type="project" value="TreeGrafter"/>
</dbReference>
<keyword evidence="7" id="KW-0418">Kinase</keyword>
<dbReference type="GO" id="GO:0030447">
    <property type="term" value="P:filamentous growth"/>
    <property type="evidence" value="ECO:0007669"/>
    <property type="project" value="UniProtKB-ARBA"/>
</dbReference>
<evidence type="ECO:0000259" key="6">
    <source>
        <dbReference type="PROSITE" id="PS50011"/>
    </source>
</evidence>
<sequence length="495" mass="55100">MEDTDRLAHARAALRITVPTEDVLGEPISLERGENGPSYDYSPLAQLPTPITNHGAFQPLEVAKRNPGSSPSTNTRVVSEFQRRRSVSRAGMRHISNPTSMPANESFPSPPMESATVQFAGREFVAPHLGRTYRFVQVVGSGAFSTVVAAENTAQQGDLVAVKIVAVPTDDTTSVRNFRSYICRELGILTHLQHPGVISLLDYSLSLSLTEEEIEACFFGREEQHAGADMYDLYSTKVANEQCFFLQYAPGGSLLSWLSHNSRAVHSIHFWRLMRRVVAELVVTVAYLHSKLVVHRDIKLENVLLTADYDIEESEGEQLAEEIFKSSSVCTLTDFGLSKKLSHEGQLLATKCGSQDYVSPELLMGLSYDGALLDSWALGVLTYCILEDRLPFDMPPPELASASGMSPSVLKRRQNKNNPAYRIATIDWDWYRASILQKDMSLSDEAHQIITQLMELVGLLLVRKERRVSASNFLDRAGFEWIRASVPSSYLAWRG</sequence>
<keyword evidence="2 3" id="KW-0067">ATP-binding</keyword>
<dbReference type="InterPro" id="IPR017441">
    <property type="entry name" value="Protein_kinase_ATP_BS"/>
</dbReference>
<dbReference type="GO" id="GO:0004674">
    <property type="term" value="F:protein serine/threonine kinase activity"/>
    <property type="evidence" value="ECO:0007669"/>
    <property type="project" value="UniProtKB-KW"/>
</dbReference>
<protein>
    <submittedName>
        <fullName evidence="7">Serine/threonine protein kinase</fullName>
    </submittedName>
</protein>